<dbReference type="Pfam" id="PF01638">
    <property type="entry name" value="HxlR"/>
    <property type="match status" value="1"/>
</dbReference>
<evidence type="ECO:0000313" key="6">
    <source>
        <dbReference type="EMBL" id="AHZ24395.1"/>
    </source>
</evidence>
<dbReference type="EMBL" id="CP007554">
    <property type="protein sequence ID" value="AHZ24395.1"/>
    <property type="molecule type" value="Genomic_DNA"/>
</dbReference>
<dbReference type="Gene3D" id="1.10.10.10">
    <property type="entry name" value="Winged helix-like DNA-binding domain superfamily/Winged helix DNA-binding domain"/>
    <property type="match status" value="1"/>
</dbReference>
<protein>
    <submittedName>
        <fullName evidence="6 7">Transcriptional regulator</fullName>
    </submittedName>
    <submittedName>
        <fullName evidence="5">Transcription regulator</fullName>
    </submittedName>
</protein>
<proteinExistence type="predicted"/>
<keyword evidence="2" id="KW-0238">DNA-binding</keyword>
<geneLocation type="plasmid" evidence="5 9">
    <name>pHM500</name>
</geneLocation>
<reference evidence="6 11" key="4">
    <citation type="submission" date="2014-04" db="EMBL/GenBank/DDBJ databases">
        <title>Transcriptional profiles of Haloferax mediterranei on the basis of nitrogen availability.</title>
        <authorList>
            <person name="Bautista V."/>
        </authorList>
    </citation>
    <scope>NUCLEOTIDE SEQUENCE [LARGE SCALE GENOMIC DNA]</scope>
    <source>
        <strain evidence="6">ATCC 33500</strain>
        <strain evidence="11">ATCC 33500 / DSM 1411 / JCM 8866 / NBRC 14739 / NCIMB 2177 / R-4</strain>
        <plasmid evidence="6">HMPLAS1</plasmid>
        <plasmid evidence="11">Plasmid HMPLAS1</plasmid>
    </source>
</reference>
<dbReference type="InterPro" id="IPR036388">
    <property type="entry name" value="WH-like_DNA-bd_sf"/>
</dbReference>
<dbReference type="PANTHER" id="PTHR33204">
    <property type="entry name" value="TRANSCRIPTIONAL REGULATOR, MARR FAMILY"/>
    <property type="match status" value="1"/>
</dbReference>
<keyword evidence="10" id="KW-1185">Reference proteome</keyword>
<reference evidence="8 12" key="6">
    <citation type="submission" date="2019-04" db="EMBL/GenBank/DDBJ databases">
        <title>Methylomes of two halophilic Archaea, Haloarcula marismortui and Haloferax mediterranei.</title>
        <authorList>
            <person name="DasSarma S."/>
            <person name="DasSarma P."/>
            <person name="DasSarma S."/>
            <person name="Fomenkov A."/>
            <person name="Vincze T."/>
            <person name="Anton B.P."/>
            <person name="Roberts R.J."/>
        </authorList>
    </citation>
    <scope>NUCLEOTIDE SEQUENCE [LARGE SCALE GENOMIC DNA]</scope>
    <source>
        <strain evidence="8">ATCC 33500</strain>
        <strain evidence="12">ATCC 33500 / DSM 1411 / JCM 8866 / NBRC 14739 / NCIMB 2177 / R-4</strain>
        <plasmid evidence="8 12">pHME505</plasmid>
    </source>
</reference>
<evidence type="ECO:0000313" key="10">
    <source>
        <dbReference type="Proteomes" id="UP000011603"/>
    </source>
</evidence>
<gene>
    <name evidence="5" type="ordered locus">HFX_6437</name>
    <name evidence="6" type="ORF">BM92_15870</name>
    <name evidence="7" type="ORF">C439_17473</name>
    <name evidence="8" type="ORF">E6P09_15795</name>
</gene>
<dbReference type="OrthoDB" id="10490at2157"/>
<evidence type="ECO:0000256" key="2">
    <source>
        <dbReference type="ARBA" id="ARBA00023125"/>
    </source>
</evidence>
<dbReference type="GO" id="GO:0003677">
    <property type="term" value="F:DNA binding"/>
    <property type="evidence" value="ECO:0007669"/>
    <property type="project" value="UniProtKB-KW"/>
</dbReference>
<name>I3RBE6_HALMT</name>
<evidence type="ECO:0000313" key="9">
    <source>
        <dbReference type="Proteomes" id="UP000006469"/>
    </source>
</evidence>
<geneLocation type="plasmid" evidence="8 12">
    <name>pHME505</name>
</geneLocation>
<sequence length="122" mass="13772">MSERPDRIPEWCRGEEWCSVTATASLLGRKWKPVIVDRLLKNGACGFSELEGLINGISGKALSNNLKELEEDEIVNRSVISERPYRVEYALTDRGRDLEPLIVAMREWGSAHFGPDSKKDNP</sequence>
<dbReference type="Proteomes" id="UP000006469">
    <property type="component" value="Plasmid pHM500"/>
</dbReference>
<evidence type="ECO:0000256" key="3">
    <source>
        <dbReference type="ARBA" id="ARBA00023163"/>
    </source>
</evidence>
<dbReference type="SUPFAM" id="SSF46785">
    <property type="entry name" value="Winged helix' DNA-binding domain"/>
    <property type="match status" value="1"/>
</dbReference>
<keyword evidence="5" id="KW-0614">Plasmid</keyword>
<reference evidence="5" key="1">
    <citation type="journal article" date="2012" name="Appl. Environ. Microbiol.">
        <title>Identification of the haloarchaeal phasin (PhaP) that functions in polyhydroxyalkanoate accumulation and granule formation in Haloferax mediterranei.</title>
        <authorList>
            <person name="Cai S."/>
            <person name="Cai L."/>
            <person name="Liu H."/>
            <person name="Liu X."/>
            <person name="Han J."/>
            <person name="Zhou J."/>
            <person name="Xiang H."/>
        </authorList>
    </citation>
    <scope>NUCLEOTIDE SEQUENCE</scope>
    <source>
        <strain evidence="5">CGMCC 1.2087</strain>
    </source>
</reference>
<dbReference type="EMBL" id="CP039140">
    <property type="protein sequence ID" value="QCQ76795.1"/>
    <property type="molecule type" value="Genomic_DNA"/>
</dbReference>
<dbReference type="InterPro" id="IPR036390">
    <property type="entry name" value="WH_DNA-bd_sf"/>
</dbReference>
<dbReference type="EMBL" id="AOLO01000015">
    <property type="protein sequence ID" value="ELZ97135.1"/>
    <property type="molecule type" value="Genomic_DNA"/>
</dbReference>
<evidence type="ECO:0000259" key="4">
    <source>
        <dbReference type="PROSITE" id="PS51118"/>
    </source>
</evidence>
<dbReference type="InterPro" id="IPR002577">
    <property type="entry name" value="HTH_HxlR"/>
</dbReference>
<dbReference type="Proteomes" id="UP000011603">
    <property type="component" value="Unassembled WGS sequence"/>
</dbReference>
<reference evidence="7 10" key="3">
    <citation type="journal article" date="2014" name="PLoS Genet.">
        <title>Phylogenetically driven sequencing of extremely halophilic archaea reveals strategies for static and dynamic osmo-response.</title>
        <authorList>
            <person name="Becker E.A."/>
            <person name="Seitzer P.M."/>
            <person name="Tritt A."/>
            <person name="Larsen D."/>
            <person name="Krusor M."/>
            <person name="Yao A.I."/>
            <person name="Wu D."/>
            <person name="Madern D."/>
            <person name="Eisen J.A."/>
            <person name="Darling A.E."/>
            <person name="Facciotti M.T."/>
        </authorList>
    </citation>
    <scope>NUCLEOTIDE SEQUENCE [LARGE SCALE GENOMIC DNA]</scope>
    <source>
        <strain evidence="7">ATCC 33500</strain>
        <strain evidence="10">ATCC 33500 / DSM 1411 / JCM 8866 / NBRC 14739 / NCIMB 2177 / R-4</strain>
    </source>
</reference>
<evidence type="ECO:0000313" key="7">
    <source>
        <dbReference type="EMBL" id="ELZ97135.1"/>
    </source>
</evidence>
<evidence type="ECO:0000313" key="5">
    <source>
        <dbReference type="EMBL" id="AFK21556.1"/>
    </source>
</evidence>
<dbReference type="EMBL" id="CP001871">
    <property type="protein sequence ID" value="AFK21556.1"/>
    <property type="molecule type" value="Genomic_DNA"/>
</dbReference>
<dbReference type="Proteomes" id="UP000027075">
    <property type="component" value="Plasmid HMPLAS1"/>
</dbReference>
<evidence type="ECO:0000313" key="11">
    <source>
        <dbReference type="Proteomes" id="UP000027075"/>
    </source>
</evidence>
<keyword evidence="1" id="KW-0805">Transcription regulation</keyword>
<dbReference type="PATRIC" id="fig|523841.21.peg.3511"/>
<reference evidence="5 9" key="2">
    <citation type="journal article" date="2012" name="J. Bacteriol.">
        <title>Complete genome sequence of the metabolically versatile halophilic archaeon Haloferax mediterranei, a poly(3-hydroxybutyrate-co-3-hydroxyvalerate) producer.</title>
        <authorList>
            <person name="Han J."/>
            <person name="Zhang F."/>
            <person name="Hou J."/>
            <person name="Liu X."/>
            <person name="Li M."/>
            <person name="Liu H."/>
            <person name="Cai L."/>
            <person name="Zhang B."/>
            <person name="Chen Y."/>
            <person name="Zhou J."/>
            <person name="Hu S."/>
            <person name="Xiang H."/>
        </authorList>
    </citation>
    <scope>NUCLEOTIDE SEQUENCE [LARGE SCALE GENOMIC DNA]</scope>
    <source>
        <strain evidence="9">ATCC 33500 / DSM 1411 / JCM 8866 / NBRC 14739 / NCIMB 2177 / R-4</strain>
        <strain evidence="5">CGMCC 1.2087</strain>
        <plasmid evidence="9">pHM500</plasmid>
    </source>
</reference>
<dbReference type="AlphaFoldDB" id="I3RBE6"/>
<dbReference type="Proteomes" id="UP000299011">
    <property type="component" value="Plasmid pHME505"/>
</dbReference>
<geneLocation type="plasmid" evidence="6 11">
    <name>HMPLAS1</name>
</geneLocation>
<accession>I3RBE6</accession>
<dbReference type="RefSeq" id="WP_004060689.1">
    <property type="nucleotide sequence ID" value="NC_017944.1"/>
</dbReference>
<keyword evidence="3" id="KW-0804">Transcription</keyword>
<evidence type="ECO:0000313" key="12">
    <source>
        <dbReference type="Proteomes" id="UP000299011"/>
    </source>
</evidence>
<evidence type="ECO:0000313" key="8">
    <source>
        <dbReference type="EMBL" id="QCQ76795.1"/>
    </source>
</evidence>
<organism evidence="5 9">
    <name type="scientific">Haloferax mediterranei (strain ATCC 33500 / DSM 1411 / JCM 8866 / NBRC 14739 / NCIMB 2177 / R-4)</name>
    <name type="common">Halobacterium mediterranei</name>
    <dbReference type="NCBI Taxonomy" id="523841"/>
    <lineage>
        <taxon>Archaea</taxon>
        <taxon>Methanobacteriati</taxon>
        <taxon>Methanobacteriota</taxon>
        <taxon>Stenosarchaea group</taxon>
        <taxon>Halobacteria</taxon>
        <taxon>Halobacteriales</taxon>
        <taxon>Haloferacaceae</taxon>
        <taxon>Haloferax</taxon>
    </lineage>
</organism>
<reference evidence="5" key="5">
    <citation type="submission" date="2014-05" db="EMBL/GenBank/DDBJ databases">
        <authorList>
            <person name="Wang L."/>
            <person name="Yang H."/>
            <person name="Xiang H."/>
        </authorList>
    </citation>
    <scope>NUCLEOTIDE SEQUENCE</scope>
    <source>
        <strain evidence="5">CGMCC 1.2087</strain>
        <plasmid evidence="5">pHM500</plasmid>
    </source>
</reference>
<feature type="domain" description="HTH hxlR-type" evidence="4">
    <location>
        <begin position="18"/>
        <end position="117"/>
    </location>
</feature>
<dbReference type="GeneID" id="40157910"/>
<dbReference type="PROSITE" id="PS51118">
    <property type="entry name" value="HTH_HXLR"/>
    <property type="match status" value="1"/>
</dbReference>
<dbReference type="KEGG" id="hme:HFX_6437"/>
<evidence type="ECO:0000256" key="1">
    <source>
        <dbReference type="ARBA" id="ARBA00023015"/>
    </source>
</evidence>
<dbReference type="HOGENOM" id="CLU_111585_5_3_2"/>
<dbReference type="PANTHER" id="PTHR33204:SF18">
    <property type="entry name" value="TRANSCRIPTIONAL REGULATORY PROTEIN"/>
    <property type="match status" value="1"/>
</dbReference>